<accession>A0A1M5T9T8</accession>
<protein>
    <submittedName>
        <fullName evidence="1">Uncharacterized protein</fullName>
    </submittedName>
</protein>
<organism evidence="1 2">
    <name type="scientific">Bradyrhizobium erythrophlei</name>
    <dbReference type="NCBI Taxonomy" id="1437360"/>
    <lineage>
        <taxon>Bacteria</taxon>
        <taxon>Pseudomonadati</taxon>
        <taxon>Pseudomonadota</taxon>
        <taxon>Alphaproteobacteria</taxon>
        <taxon>Hyphomicrobiales</taxon>
        <taxon>Nitrobacteraceae</taxon>
        <taxon>Bradyrhizobium</taxon>
    </lineage>
</organism>
<evidence type="ECO:0000313" key="2">
    <source>
        <dbReference type="Proteomes" id="UP000190675"/>
    </source>
</evidence>
<evidence type="ECO:0000313" key="1">
    <source>
        <dbReference type="EMBL" id="SHH47499.1"/>
    </source>
</evidence>
<gene>
    <name evidence="1" type="ORF">SAMN05444169_7636</name>
</gene>
<sequence length="63" mass="7448">MIPRHAKIKFNGGRGALLCNTCNTIIRQNFDPHTIEDKKWYCERHTNEINSPRPQRSGEELRR</sequence>
<reference evidence="1 2" key="1">
    <citation type="submission" date="2016-11" db="EMBL/GenBank/DDBJ databases">
        <authorList>
            <person name="Jaros S."/>
            <person name="Januszkiewicz K."/>
            <person name="Wedrychowicz H."/>
        </authorList>
    </citation>
    <scope>NUCLEOTIDE SEQUENCE [LARGE SCALE GENOMIC DNA]</scope>
    <source>
        <strain evidence="1 2">GAS242</strain>
    </source>
</reference>
<proteinExistence type="predicted"/>
<dbReference type="RefSeq" id="WP_154073668.1">
    <property type="nucleotide sequence ID" value="NZ_LT670818.1"/>
</dbReference>
<dbReference type="EMBL" id="LT670818">
    <property type="protein sequence ID" value="SHH47499.1"/>
    <property type="molecule type" value="Genomic_DNA"/>
</dbReference>
<dbReference type="AlphaFoldDB" id="A0A1M5T9T8"/>
<name>A0A1M5T9T8_9BRAD</name>
<dbReference type="Proteomes" id="UP000190675">
    <property type="component" value="Chromosome I"/>
</dbReference>